<evidence type="ECO:0000313" key="1">
    <source>
        <dbReference type="EMBL" id="BAF26170.1"/>
    </source>
</evidence>
<organism evidence="1 2">
    <name type="scientific">Oryza sativa subsp. japonica</name>
    <name type="common">Rice</name>
    <dbReference type="NCBI Taxonomy" id="39947"/>
    <lineage>
        <taxon>Eukaryota</taxon>
        <taxon>Viridiplantae</taxon>
        <taxon>Streptophyta</taxon>
        <taxon>Embryophyta</taxon>
        <taxon>Tracheophyta</taxon>
        <taxon>Spermatophyta</taxon>
        <taxon>Magnoliopsida</taxon>
        <taxon>Liliopsida</taxon>
        <taxon>Poales</taxon>
        <taxon>Poaceae</taxon>
        <taxon>BOP clade</taxon>
        <taxon>Oryzoideae</taxon>
        <taxon>Oryzeae</taxon>
        <taxon>Oryzinae</taxon>
        <taxon>Oryza</taxon>
        <taxon>Oryza sativa</taxon>
    </lineage>
</organism>
<protein>
    <submittedName>
        <fullName evidence="1">Os10g0183500 protein</fullName>
    </submittedName>
</protein>
<reference evidence="1 2" key="1">
    <citation type="journal article" date="2005" name="Nature">
        <title>The map-based sequence of the rice genome.</title>
        <authorList>
            <consortium name="International rice genome sequencing project (IRGSP)"/>
            <person name="Matsumoto T."/>
            <person name="Wu J."/>
            <person name="Kanamori H."/>
            <person name="Katayose Y."/>
            <person name="Fujisawa M."/>
            <person name="Namiki N."/>
            <person name="Mizuno H."/>
            <person name="Yamamoto K."/>
            <person name="Antonio B.A."/>
            <person name="Baba T."/>
            <person name="Sakata K."/>
            <person name="Nagamura Y."/>
            <person name="Aoki H."/>
            <person name="Arikawa K."/>
            <person name="Arita K."/>
            <person name="Bito T."/>
            <person name="Chiden Y."/>
            <person name="Fujitsuka N."/>
            <person name="Fukunaka R."/>
            <person name="Hamada M."/>
            <person name="Harada C."/>
            <person name="Hayashi A."/>
            <person name="Hijishita S."/>
            <person name="Honda M."/>
            <person name="Hosokawa S."/>
            <person name="Ichikawa Y."/>
            <person name="Idonuma A."/>
            <person name="Iijima M."/>
            <person name="Ikeda M."/>
            <person name="Ikeno M."/>
            <person name="Ito K."/>
            <person name="Ito S."/>
            <person name="Ito T."/>
            <person name="Ito Y."/>
            <person name="Ito Y."/>
            <person name="Iwabuchi A."/>
            <person name="Kamiya K."/>
            <person name="Karasawa W."/>
            <person name="Kurita K."/>
            <person name="Katagiri S."/>
            <person name="Kikuta A."/>
            <person name="Kobayashi H."/>
            <person name="Kobayashi N."/>
            <person name="Machita K."/>
            <person name="Maehara T."/>
            <person name="Masukawa M."/>
            <person name="Mizubayashi T."/>
            <person name="Mukai Y."/>
            <person name="Nagasaki H."/>
            <person name="Nagata Y."/>
            <person name="Naito S."/>
            <person name="Nakashima M."/>
            <person name="Nakama Y."/>
            <person name="Nakamichi Y."/>
            <person name="Nakamura M."/>
            <person name="Meguro A."/>
            <person name="Negishi M."/>
            <person name="Ohta I."/>
            <person name="Ohta T."/>
            <person name="Okamoto M."/>
            <person name="Ono N."/>
            <person name="Saji S."/>
            <person name="Sakaguchi M."/>
            <person name="Sakai K."/>
            <person name="Shibata M."/>
            <person name="Shimokawa T."/>
            <person name="Song J."/>
            <person name="Takazaki Y."/>
            <person name="Terasawa K."/>
            <person name="Tsugane M."/>
            <person name="Tsuji K."/>
            <person name="Ueda S."/>
            <person name="Waki K."/>
            <person name="Yamagata H."/>
            <person name="Yamamoto M."/>
            <person name="Yamamoto S."/>
            <person name="Yamane H."/>
            <person name="Yoshiki S."/>
            <person name="Yoshihara R."/>
            <person name="Yukawa K."/>
            <person name="Zhong H."/>
            <person name="Yano M."/>
            <person name="Yuan Q."/>
            <person name="Ouyang S."/>
            <person name="Liu J."/>
            <person name="Jones K.M."/>
            <person name="Gansberger K."/>
            <person name="Moffat K."/>
            <person name="Hill J."/>
            <person name="Bera J."/>
            <person name="Fadrosh D."/>
            <person name="Jin S."/>
            <person name="Johri S."/>
            <person name="Kim M."/>
            <person name="Overton L."/>
            <person name="Reardon M."/>
            <person name="Tsitrin T."/>
            <person name="Vuong H."/>
            <person name="Weaver B."/>
            <person name="Ciecko A."/>
            <person name="Tallon L."/>
            <person name="Jackson J."/>
            <person name="Pai G."/>
            <person name="Aken S.V."/>
            <person name="Utterback T."/>
            <person name="Reidmuller S."/>
            <person name="Feldblyum T."/>
            <person name="Hsiao J."/>
            <person name="Zismann V."/>
            <person name="Iobst S."/>
            <person name="de Vazeille A.R."/>
            <person name="Buell C.R."/>
            <person name="Ying K."/>
            <person name="Li Y."/>
            <person name="Lu T."/>
            <person name="Huang Y."/>
            <person name="Zhao Q."/>
            <person name="Feng Q."/>
            <person name="Zhang L."/>
            <person name="Zhu J."/>
            <person name="Weng Q."/>
            <person name="Mu J."/>
            <person name="Lu Y."/>
            <person name="Fan D."/>
            <person name="Liu Y."/>
            <person name="Guan J."/>
            <person name="Zhang Y."/>
            <person name="Yu S."/>
            <person name="Liu X."/>
            <person name="Zhang Y."/>
            <person name="Hong G."/>
            <person name="Han B."/>
            <person name="Choisne N."/>
            <person name="Demange N."/>
            <person name="Orjeda G."/>
            <person name="Samain S."/>
            <person name="Cattolico L."/>
            <person name="Pelletier E."/>
            <person name="Couloux A."/>
            <person name="Segurens B."/>
            <person name="Wincker P."/>
            <person name="D'Hont A."/>
            <person name="Scarpelli C."/>
            <person name="Weissenbach J."/>
            <person name="Salanoubat M."/>
            <person name="Quetier F."/>
            <person name="Yu Y."/>
            <person name="Kim H.R."/>
            <person name="Rambo T."/>
            <person name="Currie J."/>
            <person name="Collura K."/>
            <person name="Luo M."/>
            <person name="Yang T."/>
            <person name="Ammiraju J.S.S."/>
            <person name="Engler F."/>
            <person name="Soderlund C."/>
            <person name="Wing R.A."/>
            <person name="Palmer L.E."/>
            <person name="de la Bastide M."/>
            <person name="Spiegel L."/>
            <person name="Nascimento L."/>
            <person name="Zutavern T."/>
            <person name="O'Shaughnessy A."/>
            <person name="Dike S."/>
            <person name="Dedhia N."/>
            <person name="Preston R."/>
            <person name="Balija V."/>
            <person name="McCombie W.R."/>
            <person name="Chow T."/>
            <person name="Chen H."/>
            <person name="Chung M."/>
            <person name="Chen C."/>
            <person name="Shaw J."/>
            <person name="Wu H."/>
            <person name="Hsiao K."/>
            <person name="Chao Y."/>
            <person name="Chu M."/>
            <person name="Cheng C."/>
            <person name="Hour A."/>
            <person name="Lee P."/>
            <person name="Lin S."/>
            <person name="Lin Y."/>
            <person name="Liou J."/>
            <person name="Liu S."/>
            <person name="Hsing Y."/>
            <person name="Raghuvanshi S."/>
            <person name="Mohanty A."/>
            <person name="Bharti A.K."/>
            <person name="Gaur A."/>
            <person name="Gupta V."/>
            <person name="Kumar D."/>
            <person name="Ravi V."/>
            <person name="Vij S."/>
            <person name="Kapur A."/>
            <person name="Khurana P."/>
            <person name="Khurana P."/>
            <person name="Khurana J.P."/>
            <person name="Tyagi A.K."/>
            <person name="Gaikwad K."/>
            <person name="Singh A."/>
            <person name="Dalal V."/>
            <person name="Srivastava S."/>
            <person name="Dixit A."/>
            <person name="Pal A.K."/>
            <person name="Ghazi I.A."/>
            <person name="Yadav M."/>
            <person name="Pandit A."/>
            <person name="Bhargava A."/>
            <person name="Sureshbabu K."/>
            <person name="Batra K."/>
            <person name="Sharma T.R."/>
            <person name="Mohapatra T."/>
            <person name="Singh N.K."/>
            <person name="Messing J."/>
            <person name="Nelson A.B."/>
            <person name="Fuks G."/>
            <person name="Kavchok S."/>
            <person name="Keizer G."/>
            <person name="Linton E."/>
            <person name="Llaca V."/>
            <person name="Song R."/>
            <person name="Tanyolac B."/>
            <person name="Young S."/>
            <person name="Ho-Il K."/>
            <person name="Hahn J.H."/>
            <person name="Sangsakoo G."/>
            <person name="Vanavichit A."/>
            <person name="de Mattos Luiz.A.T."/>
            <person name="Zimmer P.D."/>
            <person name="Malone G."/>
            <person name="Dellagostin O."/>
            <person name="de Oliveira A.C."/>
            <person name="Bevan M."/>
            <person name="Bancroft I."/>
            <person name="Minx P."/>
            <person name="Cordum H."/>
            <person name="Wilson R."/>
            <person name="Cheng Z."/>
            <person name="Jin W."/>
            <person name="Jiang J."/>
            <person name="Leong S.A."/>
            <person name="Iwama H."/>
            <person name="Gojobori T."/>
            <person name="Itoh T."/>
            <person name="Niimura Y."/>
            <person name="Fujii Y."/>
            <person name="Habara T."/>
            <person name="Sakai H."/>
            <person name="Sato Y."/>
            <person name="Wilson G."/>
            <person name="Kumar K."/>
            <person name="McCouch S."/>
            <person name="Juretic N."/>
            <person name="Hoen D."/>
            <person name="Wright S."/>
            <person name="Bruskiewich R."/>
            <person name="Bureau T."/>
            <person name="Miyao A."/>
            <person name="Hirochika H."/>
            <person name="Nishikawa T."/>
            <person name="Kadowaki K."/>
            <person name="Sugiura M."/>
            <person name="Burr B."/>
            <person name="Sasaki T."/>
        </authorList>
    </citation>
    <scope>NUCLEOTIDE SEQUENCE [LARGE SCALE GENOMIC DNA]</scope>
    <source>
        <strain evidence="2">cv. Nipponbare</strain>
    </source>
</reference>
<evidence type="ECO:0000313" key="2">
    <source>
        <dbReference type="Proteomes" id="UP000000763"/>
    </source>
</evidence>
<dbReference type="EMBL" id="AP008216">
    <property type="protein sequence ID" value="BAF26170.1"/>
    <property type="molecule type" value="Genomic_DNA"/>
</dbReference>
<name>Q0IYP5_ORYSJ</name>
<accession>Q0IYP5</accession>
<dbReference type="AlphaFoldDB" id="Q0IYP5"/>
<sequence>MLHTRCSTKCFKELLPACGHAFAFPIWCFTESIRGLSLPSPVHLHQLLLSATKLDRINQLICNSLAATIMSFASISMSSTN</sequence>
<gene>
    <name evidence="1" type="ordered locus">Os10g0183500</name>
</gene>
<dbReference type="Proteomes" id="UP000000763">
    <property type="component" value="Chromosome 10"/>
</dbReference>
<reference evidence="2" key="2">
    <citation type="journal article" date="2008" name="Nucleic Acids Res.">
        <title>The rice annotation project database (RAP-DB): 2008 update.</title>
        <authorList>
            <consortium name="The rice annotation project (RAP)"/>
        </authorList>
    </citation>
    <scope>GENOME REANNOTATION</scope>
    <source>
        <strain evidence="2">cv. Nipponbare</strain>
    </source>
</reference>
<proteinExistence type="predicted"/>
<dbReference type="KEGG" id="dosa:Os10g0183500"/>